<feature type="region of interest" description="Disordered" evidence="1">
    <location>
        <begin position="419"/>
        <end position="447"/>
    </location>
</feature>
<proteinExistence type="predicted"/>
<dbReference type="SUPFAM" id="SSF58087">
    <property type="entry name" value="Variant surface glycoprotein (N-terminal domain)"/>
    <property type="match status" value="1"/>
</dbReference>
<protein>
    <submittedName>
        <fullName evidence="2">Variant surface glycoprotein 1125.4843</fullName>
    </submittedName>
</protein>
<sequence>MTAEKTAQKSAEILTATLLLAATGKSSNDVSEIGHDVTKWCHELEYLNEISNQLNQEVDRRTDTIAENVETQSIWRISEAEAASSTDAVKYNGLLLYAQHHQATKLAKLKLLQQEISRLQPHINRRIQVIRSAELLTRLFKREISGTAQHTATETACTLKLTIATEKSYTYELSSAETKAATGTLRKKLATATKLKLGDLSKMEYLLTEPQFLMSATGTPQLFDTTQTGNSQCTTKVTNGTLIKGETHHVTVAYTEAMLKAIRARTETIETGNTELPTSDNEKITTNWLRTEYITEGLAAIKPLHASKPLDLKTLRVTDLKSNLDRRLVTNLQGKDGAGDEMSDSKDTEAADKLINSLYEADDSNFADNFIKSLKNKPVKYKKDGEEQTTDIGKLATNPDLELALSYIEGMKTVRKLEEAAESKDVAKKTETEEQTEVKRRREGNRN</sequence>
<dbReference type="AlphaFoldDB" id="A0A1J0RB24"/>
<dbReference type="EMBL" id="KX701095">
    <property type="protein sequence ID" value="APD75051.1"/>
    <property type="molecule type" value="Genomic_DNA"/>
</dbReference>
<reference evidence="2" key="1">
    <citation type="submission" date="2016-08" db="EMBL/GenBank/DDBJ databases">
        <title>VSG repertoire of Trypanosoma brucei EATRO 1125.</title>
        <authorList>
            <person name="Cross G.A."/>
        </authorList>
    </citation>
    <scope>NUCLEOTIDE SEQUENCE</scope>
    <source>
        <strain evidence="2">EATRO 1125</strain>
    </source>
</reference>
<name>A0A1J0RB24_9TRYP</name>
<evidence type="ECO:0000313" key="2">
    <source>
        <dbReference type="EMBL" id="APD75051.1"/>
    </source>
</evidence>
<accession>A0A1J0RB24</accession>
<dbReference type="VEuPathDB" id="TriTrypDB:Tb427_000442800"/>
<organism evidence="2">
    <name type="scientific">Trypanosoma brucei</name>
    <dbReference type="NCBI Taxonomy" id="5691"/>
    <lineage>
        <taxon>Eukaryota</taxon>
        <taxon>Discoba</taxon>
        <taxon>Euglenozoa</taxon>
        <taxon>Kinetoplastea</taxon>
        <taxon>Metakinetoplastina</taxon>
        <taxon>Trypanosomatida</taxon>
        <taxon>Trypanosomatidae</taxon>
        <taxon>Trypanosoma</taxon>
    </lineage>
</organism>
<evidence type="ECO:0000256" key="1">
    <source>
        <dbReference type="SAM" id="MobiDB-lite"/>
    </source>
</evidence>